<evidence type="ECO:0000256" key="3">
    <source>
        <dbReference type="ARBA" id="ARBA00022679"/>
    </source>
</evidence>
<dbReference type="EMBL" id="JAPWTK010001536">
    <property type="protein sequence ID" value="KAJ8932221.1"/>
    <property type="molecule type" value="Genomic_DNA"/>
</dbReference>
<dbReference type="PROSITE" id="PS50404">
    <property type="entry name" value="GST_NTER"/>
    <property type="match status" value="1"/>
</dbReference>
<dbReference type="SFLD" id="SFLDG01205">
    <property type="entry name" value="AMPS.1"/>
    <property type="match status" value="1"/>
</dbReference>
<dbReference type="SUPFAM" id="SSF52833">
    <property type="entry name" value="Thioredoxin-like"/>
    <property type="match status" value="1"/>
</dbReference>
<dbReference type="PANTHER" id="PTHR11571">
    <property type="entry name" value="GLUTATHIONE S-TRANSFERASE"/>
    <property type="match status" value="1"/>
</dbReference>
<comment type="caution">
    <text evidence="8">The sequence shown here is derived from an EMBL/GenBank/DDBJ whole genome shotgun (WGS) entry which is preliminary data.</text>
</comment>
<dbReference type="FunFam" id="3.40.30.10:FF:000035">
    <property type="entry name" value="hematopoietic prostaglandin D synthase"/>
    <property type="match status" value="1"/>
</dbReference>
<keyword evidence="3" id="KW-0808">Transferase</keyword>
<dbReference type="Gene3D" id="1.20.1050.10">
    <property type="match status" value="1"/>
</dbReference>
<evidence type="ECO:0000259" key="7">
    <source>
        <dbReference type="PROSITE" id="PS50405"/>
    </source>
</evidence>
<evidence type="ECO:0000256" key="5">
    <source>
        <dbReference type="ARBA" id="ARBA00047960"/>
    </source>
</evidence>
<evidence type="ECO:0000256" key="2">
    <source>
        <dbReference type="ARBA" id="ARBA00012452"/>
    </source>
</evidence>
<dbReference type="PANTHER" id="PTHR11571:SF224">
    <property type="entry name" value="HEMATOPOIETIC PROSTAGLANDIN D SYNTHASE"/>
    <property type="match status" value="1"/>
</dbReference>
<dbReference type="SUPFAM" id="SSF47616">
    <property type="entry name" value="GST C-terminal domain-like"/>
    <property type="match status" value="1"/>
</dbReference>
<dbReference type="PROSITE" id="PS50405">
    <property type="entry name" value="GST_CTER"/>
    <property type="match status" value="1"/>
</dbReference>
<dbReference type="Gene3D" id="3.40.30.10">
    <property type="entry name" value="Glutaredoxin"/>
    <property type="match status" value="1"/>
</dbReference>
<dbReference type="InterPro" id="IPR040079">
    <property type="entry name" value="Glutathione_S-Trfase"/>
</dbReference>
<dbReference type="AlphaFoldDB" id="A0AAV8X0W0"/>
<dbReference type="SFLD" id="SFLDG00363">
    <property type="entry name" value="AMPS_(cytGST):_Alpha-__Mu-__Pi"/>
    <property type="match status" value="1"/>
</dbReference>
<evidence type="ECO:0000259" key="6">
    <source>
        <dbReference type="PROSITE" id="PS50404"/>
    </source>
</evidence>
<dbReference type="SFLD" id="SFLDS00019">
    <property type="entry name" value="Glutathione_Transferase_(cytos"/>
    <property type="match status" value="1"/>
</dbReference>
<dbReference type="GO" id="GO:0004602">
    <property type="term" value="F:glutathione peroxidase activity"/>
    <property type="evidence" value="ECO:0007669"/>
    <property type="project" value="UniProtKB-ARBA"/>
</dbReference>
<keyword evidence="9" id="KW-1185">Reference proteome</keyword>
<dbReference type="GO" id="GO:0006749">
    <property type="term" value="P:glutathione metabolic process"/>
    <property type="evidence" value="ECO:0007669"/>
    <property type="project" value="TreeGrafter"/>
</dbReference>
<accession>A0AAV8X0W0</accession>
<comment type="similarity">
    <text evidence="4">Belongs to the GST superfamily. Sigma family.</text>
</comment>
<dbReference type="CDD" id="cd03039">
    <property type="entry name" value="GST_N_Sigma_like"/>
    <property type="match status" value="1"/>
</dbReference>
<evidence type="ECO:0000256" key="1">
    <source>
        <dbReference type="ARBA" id="ARBA00011738"/>
    </source>
</evidence>
<dbReference type="InterPro" id="IPR036249">
    <property type="entry name" value="Thioredoxin-like_sf"/>
</dbReference>
<evidence type="ECO:0000313" key="9">
    <source>
        <dbReference type="Proteomes" id="UP001162162"/>
    </source>
</evidence>
<feature type="domain" description="GST N-terminal" evidence="6">
    <location>
        <begin position="3"/>
        <end position="80"/>
    </location>
</feature>
<gene>
    <name evidence="8" type="ORF">NQ318_012641</name>
</gene>
<dbReference type="Proteomes" id="UP001162162">
    <property type="component" value="Unassembled WGS sequence"/>
</dbReference>
<name>A0AAV8X0W0_9CUCU</name>
<comment type="subunit">
    <text evidence="1">Homodimer.</text>
</comment>
<dbReference type="InterPro" id="IPR050213">
    <property type="entry name" value="GST_superfamily"/>
</dbReference>
<dbReference type="FunFam" id="1.20.1050.10:FF:000030">
    <property type="entry name" value="Glutathione S-transferase S1"/>
    <property type="match status" value="1"/>
</dbReference>
<organism evidence="8 9">
    <name type="scientific">Aromia moschata</name>
    <dbReference type="NCBI Taxonomy" id="1265417"/>
    <lineage>
        <taxon>Eukaryota</taxon>
        <taxon>Metazoa</taxon>
        <taxon>Ecdysozoa</taxon>
        <taxon>Arthropoda</taxon>
        <taxon>Hexapoda</taxon>
        <taxon>Insecta</taxon>
        <taxon>Pterygota</taxon>
        <taxon>Neoptera</taxon>
        <taxon>Endopterygota</taxon>
        <taxon>Coleoptera</taxon>
        <taxon>Polyphaga</taxon>
        <taxon>Cucujiformia</taxon>
        <taxon>Chrysomeloidea</taxon>
        <taxon>Cerambycidae</taxon>
        <taxon>Cerambycinae</taxon>
        <taxon>Callichromatini</taxon>
        <taxon>Aromia</taxon>
    </lineage>
</organism>
<dbReference type="InterPro" id="IPR010987">
    <property type="entry name" value="Glutathione-S-Trfase_C-like"/>
</dbReference>
<dbReference type="InterPro" id="IPR004045">
    <property type="entry name" value="Glutathione_S-Trfase_N"/>
</dbReference>
<reference evidence="8" key="1">
    <citation type="journal article" date="2023" name="Insect Mol. Biol.">
        <title>Genome sequencing provides insights into the evolution of gene families encoding plant cell wall-degrading enzymes in longhorned beetles.</title>
        <authorList>
            <person name="Shin N.R."/>
            <person name="Okamura Y."/>
            <person name="Kirsch R."/>
            <person name="Pauchet Y."/>
        </authorList>
    </citation>
    <scope>NUCLEOTIDE SEQUENCE</scope>
    <source>
        <strain evidence="8">AMC_N1</strain>
    </source>
</reference>
<protein>
    <recommendedName>
        <fullName evidence="2">glutathione transferase</fullName>
        <ecNumber evidence="2">2.5.1.18</ecNumber>
    </recommendedName>
</protein>
<dbReference type="GO" id="GO:0004364">
    <property type="term" value="F:glutathione transferase activity"/>
    <property type="evidence" value="ECO:0007669"/>
    <property type="project" value="UniProtKB-EC"/>
</dbReference>
<dbReference type="InterPro" id="IPR004046">
    <property type="entry name" value="GST_C"/>
</dbReference>
<proteinExistence type="inferred from homology"/>
<dbReference type="InterPro" id="IPR036282">
    <property type="entry name" value="Glutathione-S-Trfase_C_sf"/>
</dbReference>
<dbReference type="CDD" id="cd03192">
    <property type="entry name" value="GST_C_Sigma_like"/>
    <property type="match status" value="1"/>
</dbReference>
<feature type="domain" description="GST C-terminal" evidence="7">
    <location>
        <begin position="82"/>
        <end position="201"/>
    </location>
</feature>
<evidence type="ECO:0000256" key="4">
    <source>
        <dbReference type="ARBA" id="ARBA00038317"/>
    </source>
</evidence>
<dbReference type="EC" id="2.5.1.18" evidence="2"/>
<sequence>MAPAYKLTYFNITALGEPIRFILSYGGLEFEDNRIQFENWPGIKSSMPFGQLPILEHNGKVSNQSVAICRYLAKQVKLVGKDDWEDLEIDAIVDTIGDIRMKLATYHYEQDEKIKESKAIPLFSEIIPPYLEKLDAVAKKNNGYLALTWADLFFVGILDYLNTMGKRDLLADYPNLQTVKKNVLEIPNIKAWVEKHPKDNL</sequence>
<comment type="catalytic activity">
    <reaction evidence="5">
        <text>RX + glutathione = an S-substituted glutathione + a halide anion + H(+)</text>
        <dbReference type="Rhea" id="RHEA:16437"/>
        <dbReference type="ChEBI" id="CHEBI:15378"/>
        <dbReference type="ChEBI" id="CHEBI:16042"/>
        <dbReference type="ChEBI" id="CHEBI:17792"/>
        <dbReference type="ChEBI" id="CHEBI:57925"/>
        <dbReference type="ChEBI" id="CHEBI:90779"/>
        <dbReference type="EC" id="2.5.1.18"/>
    </reaction>
</comment>
<dbReference type="Pfam" id="PF14497">
    <property type="entry name" value="GST_C_3"/>
    <property type="match status" value="1"/>
</dbReference>
<dbReference type="Pfam" id="PF02798">
    <property type="entry name" value="GST_N"/>
    <property type="match status" value="1"/>
</dbReference>
<evidence type="ECO:0000313" key="8">
    <source>
        <dbReference type="EMBL" id="KAJ8932221.1"/>
    </source>
</evidence>